<dbReference type="AlphaFoldDB" id="A0A5J9WAK6"/>
<keyword evidence="2" id="KW-1185">Reference proteome</keyword>
<proteinExistence type="predicted"/>
<comment type="caution">
    <text evidence="1">The sequence shown here is derived from an EMBL/GenBank/DDBJ whole genome shotgun (WGS) entry which is preliminary data.</text>
</comment>
<sequence length="82" mass="9241">MQAGRGGVLDLPLANKLEMMEMNILFFEGRDEYLFDTWFGKKHDERSAATSLADKMIESLKFHAVLGSGPENIVSESRVHLI</sequence>
<protein>
    <submittedName>
        <fullName evidence="1">Uncharacterized protein</fullName>
    </submittedName>
</protein>
<accession>A0A5J9WAK6</accession>
<dbReference type="Proteomes" id="UP000324897">
    <property type="component" value="Chromosome 5"/>
</dbReference>
<reference evidence="1 2" key="1">
    <citation type="journal article" date="2019" name="Sci. Rep.">
        <title>A high-quality genome of Eragrostis curvula grass provides insights into Poaceae evolution and supports new strategies to enhance forage quality.</title>
        <authorList>
            <person name="Carballo J."/>
            <person name="Santos B.A.C.M."/>
            <person name="Zappacosta D."/>
            <person name="Garbus I."/>
            <person name="Selva J.P."/>
            <person name="Gallo C.A."/>
            <person name="Diaz A."/>
            <person name="Albertini E."/>
            <person name="Caccamo M."/>
            <person name="Echenique V."/>
        </authorList>
    </citation>
    <scope>NUCLEOTIDE SEQUENCE [LARGE SCALE GENOMIC DNA]</scope>
    <source>
        <strain evidence="2">cv. Victoria</strain>
        <tissue evidence="1">Leaf</tissue>
    </source>
</reference>
<dbReference type="EMBL" id="RWGY01000004">
    <property type="protein sequence ID" value="TVU45208.1"/>
    <property type="molecule type" value="Genomic_DNA"/>
</dbReference>
<gene>
    <name evidence="1" type="ORF">EJB05_04684</name>
</gene>
<dbReference type="OrthoDB" id="6375767at2759"/>
<dbReference type="Gramene" id="TVU45208">
    <property type="protein sequence ID" value="TVU45208"/>
    <property type="gene ID" value="EJB05_04684"/>
</dbReference>
<organism evidence="1 2">
    <name type="scientific">Eragrostis curvula</name>
    <name type="common">weeping love grass</name>
    <dbReference type="NCBI Taxonomy" id="38414"/>
    <lineage>
        <taxon>Eukaryota</taxon>
        <taxon>Viridiplantae</taxon>
        <taxon>Streptophyta</taxon>
        <taxon>Embryophyta</taxon>
        <taxon>Tracheophyta</taxon>
        <taxon>Spermatophyta</taxon>
        <taxon>Magnoliopsida</taxon>
        <taxon>Liliopsida</taxon>
        <taxon>Poales</taxon>
        <taxon>Poaceae</taxon>
        <taxon>PACMAD clade</taxon>
        <taxon>Chloridoideae</taxon>
        <taxon>Eragrostideae</taxon>
        <taxon>Eragrostidinae</taxon>
        <taxon>Eragrostis</taxon>
    </lineage>
</organism>
<evidence type="ECO:0000313" key="2">
    <source>
        <dbReference type="Proteomes" id="UP000324897"/>
    </source>
</evidence>
<name>A0A5J9WAK6_9POAL</name>
<feature type="non-terminal residue" evidence="1">
    <location>
        <position position="1"/>
    </location>
</feature>
<evidence type="ECO:0000313" key="1">
    <source>
        <dbReference type="EMBL" id="TVU45208.1"/>
    </source>
</evidence>